<feature type="domain" description="HTH CENPB-type" evidence="3">
    <location>
        <begin position="15"/>
        <end position="51"/>
    </location>
</feature>
<dbReference type="EMBL" id="BMAW01105950">
    <property type="protein sequence ID" value="GFT21783.1"/>
    <property type="molecule type" value="Genomic_DNA"/>
</dbReference>
<comment type="caution">
    <text evidence="4">The sequence shown here is derived from an EMBL/GenBank/DDBJ whole genome shotgun (WGS) entry which is preliminary data.</text>
</comment>
<evidence type="ECO:0000256" key="2">
    <source>
        <dbReference type="ARBA" id="ARBA00023125"/>
    </source>
</evidence>
<evidence type="ECO:0000259" key="3">
    <source>
        <dbReference type="Pfam" id="PF03221"/>
    </source>
</evidence>
<organism evidence="4 5">
    <name type="scientific">Nephila pilipes</name>
    <name type="common">Giant wood spider</name>
    <name type="synonym">Nephila maculata</name>
    <dbReference type="NCBI Taxonomy" id="299642"/>
    <lineage>
        <taxon>Eukaryota</taxon>
        <taxon>Metazoa</taxon>
        <taxon>Ecdysozoa</taxon>
        <taxon>Arthropoda</taxon>
        <taxon>Chelicerata</taxon>
        <taxon>Arachnida</taxon>
        <taxon>Araneae</taxon>
        <taxon>Araneomorphae</taxon>
        <taxon>Entelegynae</taxon>
        <taxon>Araneoidea</taxon>
        <taxon>Nephilidae</taxon>
        <taxon>Nephila</taxon>
    </lineage>
</organism>
<dbReference type="Gene3D" id="1.10.10.60">
    <property type="entry name" value="Homeodomain-like"/>
    <property type="match status" value="1"/>
</dbReference>
<dbReference type="GO" id="GO:0005634">
    <property type="term" value="C:nucleus"/>
    <property type="evidence" value="ECO:0007669"/>
    <property type="project" value="UniProtKB-SubCell"/>
</dbReference>
<dbReference type="AlphaFoldDB" id="A0A8X6NLM7"/>
<keyword evidence="2" id="KW-0238">DNA-binding</keyword>
<dbReference type="Proteomes" id="UP000887013">
    <property type="component" value="Unassembled WGS sequence"/>
</dbReference>
<evidence type="ECO:0000313" key="5">
    <source>
        <dbReference type="Proteomes" id="UP000887013"/>
    </source>
</evidence>
<name>A0A8X6NLM7_NEPPI</name>
<dbReference type="SUPFAM" id="SSF46689">
    <property type="entry name" value="Homeodomain-like"/>
    <property type="match status" value="1"/>
</dbReference>
<dbReference type="InterPro" id="IPR009057">
    <property type="entry name" value="Homeodomain-like_sf"/>
</dbReference>
<dbReference type="GO" id="GO:0003677">
    <property type="term" value="F:DNA binding"/>
    <property type="evidence" value="ECO:0007669"/>
    <property type="project" value="UniProtKB-KW"/>
</dbReference>
<comment type="subcellular location">
    <subcellularLocation>
        <location evidence="1">Nucleus</location>
    </subcellularLocation>
</comment>
<evidence type="ECO:0000313" key="4">
    <source>
        <dbReference type="EMBL" id="GFT21783.1"/>
    </source>
</evidence>
<sequence length="120" mass="13788">MHNAKRNQIQGGKHEEFEKVLPQWLKETRASNIPVNMELLREKALELSKKLNMNSFLHSMLEKKSLKICRTKLRVIFLLKVEDDWLAVFGGHSSCTCNELVEVDENLIAAQLRDISDIAA</sequence>
<proteinExistence type="predicted"/>
<evidence type="ECO:0000256" key="1">
    <source>
        <dbReference type="ARBA" id="ARBA00004123"/>
    </source>
</evidence>
<reference evidence="4" key="1">
    <citation type="submission" date="2020-08" db="EMBL/GenBank/DDBJ databases">
        <title>Multicomponent nature underlies the extraordinary mechanical properties of spider dragline silk.</title>
        <authorList>
            <person name="Kono N."/>
            <person name="Nakamura H."/>
            <person name="Mori M."/>
            <person name="Yoshida Y."/>
            <person name="Ohtoshi R."/>
            <person name="Malay A.D."/>
            <person name="Moran D.A.P."/>
            <person name="Tomita M."/>
            <person name="Numata K."/>
            <person name="Arakawa K."/>
        </authorList>
    </citation>
    <scope>NUCLEOTIDE SEQUENCE</scope>
</reference>
<keyword evidence="5" id="KW-1185">Reference proteome</keyword>
<accession>A0A8X6NLM7</accession>
<dbReference type="Pfam" id="PF03221">
    <property type="entry name" value="HTH_Tnp_Tc5"/>
    <property type="match status" value="1"/>
</dbReference>
<gene>
    <name evidence="4" type="ORF">NPIL_260161</name>
</gene>
<protein>
    <recommendedName>
        <fullName evidence="3">HTH CENPB-type domain-containing protein</fullName>
    </recommendedName>
</protein>
<dbReference type="InterPro" id="IPR006600">
    <property type="entry name" value="HTH_CenpB_DNA-bd_dom"/>
</dbReference>